<protein>
    <submittedName>
        <fullName evidence="1">Uncharacterized protein</fullName>
    </submittedName>
</protein>
<organism evidence="1 2">
    <name type="scientific">Champsocephalus esox</name>
    <name type="common">pike icefish</name>
    <dbReference type="NCBI Taxonomy" id="159716"/>
    <lineage>
        <taxon>Eukaryota</taxon>
        <taxon>Metazoa</taxon>
        <taxon>Chordata</taxon>
        <taxon>Craniata</taxon>
        <taxon>Vertebrata</taxon>
        <taxon>Euteleostomi</taxon>
        <taxon>Actinopterygii</taxon>
        <taxon>Neopterygii</taxon>
        <taxon>Teleostei</taxon>
        <taxon>Neoteleostei</taxon>
        <taxon>Acanthomorphata</taxon>
        <taxon>Eupercaria</taxon>
        <taxon>Perciformes</taxon>
        <taxon>Notothenioidei</taxon>
        <taxon>Channichthyidae</taxon>
        <taxon>Champsocephalus</taxon>
    </lineage>
</organism>
<gene>
    <name evidence="1" type="ORF">CesoFtcFv8_019277</name>
</gene>
<reference evidence="1 2" key="1">
    <citation type="journal article" date="2023" name="Mol. Biol. Evol.">
        <title>Genomics of Secondarily Temperate Adaptation in the Only Non-Antarctic Icefish.</title>
        <authorList>
            <person name="Rivera-Colon A.G."/>
            <person name="Rayamajhi N."/>
            <person name="Minhas B.F."/>
            <person name="Madrigal G."/>
            <person name="Bilyk K.T."/>
            <person name="Yoon V."/>
            <person name="Hune M."/>
            <person name="Gregory S."/>
            <person name="Cheng C.H.C."/>
            <person name="Catchen J.M."/>
        </authorList>
    </citation>
    <scope>NUCLEOTIDE SEQUENCE [LARGE SCALE GENOMIC DNA]</scope>
    <source>
        <strain evidence="1">JC2023a</strain>
    </source>
</reference>
<evidence type="ECO:0000313" key="1">
    <source>
        <dbReference type="EMBL" id="KAK5885579.1"/>
    </source>
</evidence>
<accession>A0AAN8GQM8</accession>
<comment type="caution">
    <text evidence="1">The sequence shown here is derived from an EMBL/GenBank/DDBJ whole genome shotgun (WGS) entry which is preliminary data.</text>
</comment>
<dbReference type="Proteomes" id="UP001335648">
    <property type="component" value="Unassembled WGS sequence"/>
</dbReference>
<name>A0AAN8GQM8_9TELE</name>
<sequence>MLSCTLRVKLITSPPRLPPLGWLQASPNAPPDSPRLACPWPLLPAPGQLLMLTLDLDPPDQLCPALAAPIPRMANVSPAAR</sequence>
<evidence type="ECO:0000313" key="2">
    <source>
        <dbReference type="Proteomes" id="UP001335648"/>
    </source>
</evidence>
<dbReference type="EMBL" id="JAULUE010002060">
    <property type="protein sequence ID" value="KAK5885579.1"/>
    <property type="molecule type" value="Genomic_DNA"/>
</dbReference>
<dbReference type="AlphaFoldDB" id="A0AAN8GQM8"/>
<keyword evidence="2" id="KW-1185">Reference proteome</keyword>
<proteinExistence type="predicted"/>